<feature type="signal peptide" evidence="1">
    <location>
        <begin position="1"/>
        <end position="24"/>
    </location>
</feature>
<keyword evidence="2" id="KW-1185">Reference proteome</keyword>
<accession>A0AAJ7IY65</accession>
<proteinExistence type="predicted"/>
<evidence type="ECO:0000313" key="2">
    <source>
        <dbReference type="Proteomes" id="UP000694925"/>
    </source>
</evidence>
<keyword evidence="1" id="KW-0732">Signal</keyword>
<evidence type="ECO:0000313" key="3">
    <source>
        <dbReference type="RefSeq" id="XP_017880007.1"/>
    </source>
</evidence>
<dbReference type="Proteomes" id="UP000694925">
    <property type="component" value="Unplaced"/>
</dbReference>
<dbReference type="GeneID" id="108624907"/>
<organism evidence="2 3">
    <name type="scientific">Ceratina calcarata</name>
    <dbReference type="NCBI Taxonomy" id="156304"/>
    <lineage>
        <taxon>Eukaryota</taxon>
        <taxon>Metazoa</taxon>
        <taxon>Ecdysozoa</taxon>
        <taxon>Arthropoda</taxon>
        <taxon>Hexapoda</taxon>
        <taxon>Insecta</taxon>
        <taxon>Pterygota</taxon>
        <taxon>Neoptera</taxon>
        <taxon>Endopterygota</taxon>
        <taxon>Hymenoptera</taxon>
        <taxon>Apocrita</taxon>
        <taxon>Aculeata</taxon>
        <taxon>Apoidea</taxon>
        <taxon>Anthophila</taxon>
        <taxon>Apidae</taxon>
        <taxon>Ceratina</taxon>
        <taxon>Zadontomerus</taxon>
    </lineage>
</organism>
<dbReference type="RefSeq" id="XP_026669260.1">
    <property type="nucleotide sequence ID" value="XM_026813459.1"/>
</dbReference>
<sequence length="164" mass="18482">MKCHATVSILVLSALIGAVVQVTAVPASQTGTNALRRDFYGPEVLEAFLVDHDARAPRDQELLDDDQPRRIRPWSSQIRPGSTVFSVDEVNELSPIRSTRLLLGDRTLLEQFPKRNIDEIDRTAFDNFFKRNLGEIDRVGWNGFIKKLSDHLAAGRMGILERRG</sequence>
<reference evidence="3 4" key="1">
    <citation type="submission" date="2025-04" db="UniProtKB">
        <authorList>
            <consortium name="RefSeq"/>
        </authorList>
    </citation>
    <scope>IDENTIFICATION</scope>
    <source>
        <tissue evidence="3 4">Whole body</tissue>
    </source>
</reference>
<name>A0AAJ7IY65_9HYME</name>
<protein>
    <submittedName>
        <fullName evidence="3 4">Orcokinin peptides-like</fullName>
    </submittedName>
</protein>
<feature type="chain" id="PRO_5044708879" evidence="1">
    <location>
        <begin position="25"/>
        <end position="164"/>
    </location>
</feature>
<gene>
    <name evidence="3 4" type="primary">LOC108624907</name>
</gene>
<evidence type="ECO:0000256" key="1">
    <source>
        <dbReference type="SAM" id="SignalP"/>
    </source>
</evidence>
<dbReference type="KEGG" id="ccal:108624907"/>
<dbReference type="AlphaFoldDB" id="A0AAJ7IY65"/>
<evidence type="ECO:0000313" key="4">
    <source>
        <dbReference type="RefSeq" id="XP_026669260.1"/>
    </source>
</evidence>
<dbReference type="RefSeq" id="XP_017880007.1">
    <property type="nucleotide sequence ID" value="XM_018024518.2"/>
</dbReference>